<gene>
    <name evidence="2" type="ORF">D6D24_09851</name>
</gene>
<dbReference type="Proteomes" id="UP000308014">
    <property type="component" value="Unassembled WGS sequence"/>
</dbReference>
<reference evidence="2 3" key="1">
    <citation type="submission" date="2018-10" db="EMBL/GenBank/DDBJ databases">
        <title>Fifty Aureobasidium pullulans genomes reveal a recombining polyextremotolerant generalist.</title>
        <authorList>
            <person name="Gostincar C."/>
            <person name="Turk M."/>
            <person name="Zajc J."/>
            <person name="Gunde-Cimerman N."/>
        </authorList>
    </citation>
    <scope>NUCLEOTIDE SEQUENCE [LARGE SCALE GENOMIC DNA]</scope>
    <source>
        <strain evidence="2 3">EXF-11318</strain>
    </source>
</reference>
<evidence type="ECO:0000313" key="3">
    <source>
        <dbReference type="Proteomes" id="UP000308014"/>
    </source>
</evidence>
<dbReference type="AlphaFoldDB" id="A0A4S8V8I9"/>
<comment type="caution">
    <text evidence="2">The sequence shown here is derived from an EMBL/GenBank/DDBJ whole genome shotgun (WGS) entry which is preliminary data.</text>
</comment>
<feature type="region of interest" description="Disordered" evidence="1">
    <location>
        <begin position="542"/>
        <end position="625"/>
    </location>
</feature>
<evidence type="ECO:0000313" key="2">
    <source>
        <dbReference type="EMBL" id="THW06730.1"/>
    </source>
</evidence>
<evidence type="ECO:0000256" key="1">
    <source>
        <dbReference type="SAM" id="MobiDB-lite"/>
    </source>
</evidence>
<proteinExistence type="predicted"/>
<dbReference type="EMBL" id="QZAJ01000742">
    <property type="protein sequence ID" value="THW06730.1"/>
    <property type="molecule type" value="Genomic_DNA"/>
</dbReference>
<organism evidence="2 3">
    <name type="scientific">Aureobasidium pullulans</name>
    <name type="common">Black yeast</name>
    <name type="synonym">Pullularia pullulans</name>
    <dbReference type="NCBI Taxonomy" id="5580"/>
    <lineage>
        <taxon>Eukaryota</taxon>
        <taxon>Fungi</taxon>
        <taxon>Dikarya</taxon>
        <taxon>Ascomycota</taxon>
        <taxon>Pezizomycotina</taxon>
        <taxon>Dothideomycetes</taxon>
        <taxon>Dothideomycetidae</taxon>
        <taxon>Dothideales</taxon>
        <taxon>Saccotheciaceae</taxon>
        <taxon>Aureobasidium</taxon>
    </lineage>
</organism>
<protein>
    <submittedName>
        <fullName evidence="2">Uncharacterized protein</fullName>
    </submittedName>
</protein>
<sequence length="625" mass="70954">MADFRNDSPMKVDETSSNYYTVTLQLPPFDPSTFDPEDVPENLRKEWDREPDLYVRDGTQLDPKDATSAKQIYRRLNGHSVSPAVFALGKNPYPGLRVRAYVPLLGEMTPEYDDTLPWMGDNAFLHFITPDELMALGCVNSETSDGLPVSPQFKLDTQTVLTADTNRHAKAKIIGNNDGIHPCFQRTNFLETDDRDYECLKPTLRIVTKMMEMEGVMDLWYALGQPLHTGPANKMLDDENIPHRICYTGRSTHLDRLETKWEATQLRDFIKFRWAPLSHERTYAITHSIEDKTGFRGTPESHTCTIELESRYRYILTGGMAYDPTKYNPAASSEDAHLRLQFHLALVILHEMSHAWFFNVRSEFVTPFVNDHRIAEEGFEGEATISKGNIITPLEVNVQLPTLPFGMAARAWPGAHHSDEWWIKASAAKYGIPFDTRYAVPMKFIKQFFNDDFWNHRVKRFGPGALTNFKSVGLRHRMSKTKFFPPESPRVKRKRDQATGLDVDDPEIEPDAVFPQVTIGIIYADGALSALGKEIPTIPRPAKMARIEEEDTIEVEAQEDRTAEDDIEDSGYGEGLLEGEDPAEDKDEEGDTDMGDGSDDYEDEEEEDADEELESSPAQDKCCMS</sequence>
<accession>A0A4S8V8I9</accession>
<feature type="region of interest" description="Disordered" evidence="1">
    <location>
        <begin position="483"/>
        <end position="507"/>
    </location>
</feature>
<name>A0A4S8V8I9_AURPU</name>
<feature type="compositionally biased region" description="Acidic residues" evidence="1">
    <location>
        <begin position="548"/>
        <end position="614"/>
    </location>
</feature>